<dbReference type="InterPro" id="IPR019076">
    <property type="entry name" value="Spore_lipoprot_YhcN/YlaJ-like"/>
</dbReference>
<dbReference type="Pfam" id="PF09580">
    <property type="entry name" value="Spore_YhcN_YlaJ"/>
    <property type="match status" value="1"/>
</dbReference>
<dbReference type="PROSITE" id="PS51257">
    <property type="entry name" value="PROKAR_LIPOPROTEIN"/>
    <property type="match status" value="1"/>
</dbReference>
<accession>D3G0R6</accession>
<feature type="chain" id="PRO_5039660613" description="Sporulation protein" evidence="1">
    <location>
        <begin position="20"/>
        <end position="206"/>
    </location>
</feature>
<feature type="signal peptide" evidence="1">
    <location>
        <begin position="1"/>
        <end position="19"/>
    </location>
</feature>
<keyword evidence="1" id="KW-0732">Signal</keyword>
<gene>
    <name evidence="2" type="ordered locus">BpOF4_15895</name>
</gene>
<dbReference type="KEGG" id="bpf:BpOF4_15895"/>
<dbReference type="AlphaFoldDB" id="D3G0R6"/>
<dbReference type="Proteomes" id="UP000001544">
    <property type="component" value="Chromosome"/>
</dbReference>
<keyword evidence="3" id="KW-1185">Reference proteome</keyword>
<dbReference type="EMBL" id="CP001878">
    <property type="protein sequence ID" value="ADC51228.1"/>
    <property type="molecule type" value="Genomic_DNA"/>
</dbReference>
<dbReference type="RefSeq" id="WP_012958590.1">
    <property type="nucleotide sequence ID" value="NC_013791.2"/>
</dbReference>
<proteinExistence type="predicted"/>
<sequence length="206" mass="23396">MKRIVVTMLLLIIMSGCSIEQKATLGANSHRDQGYSGYGVERARSFEGPLMDMMVPDAAPKGLTDSTARLTTHYDYVSGNRDLGMKHEGVNHMGRRIENSRPGILRDKVRYSNRTKRDMISGQSILTKQQGQDDLKQTLENLEEVNKVYMLSDDQTLVIGVAADNQNLKSLQDMIEGMAESYYPKHEIIVTSDRQFLRRMERLSHQ</sequence>
<dbReference type="eggNOG" id="ENOG5030KTU">
    <property type="taxonomic scope" value="Bacteria"/>
</dbReference>
<name>D3G0R6_ALKPO</name>
<reference evidence="2 3" key="1">
    <citation type="journal article" date="2011" name="Environ. Microbiol.">
        <title>Genome of alkaliphilic Bacillus pseudofirmus OF4 reveals adaptations that support the ability to grow in an external pH range from 7.5 to 11.4.</title>
        <authorList>
            <person name="Janto B."/>
            <person name="Ahmed A."/>
            <person name="Ito M."/>
            <person name="Liu J."/>
            <person name="Hicks D.B."/>
            <person name="Pagni S."/>
            <person name="Fackelmayer O.J."/>
            <person name="Smith T.A."/>
            <person name="Earl J."/>
            <person name="Elbourne L.D."/>
            <person name="Hassan K."/>
            <person name="Paulsen I.T."/>
            <person name="Kolsto A.B."/>
            <person name="Tourasse N.J."/>
            <person name="Ehrlich G.D."/>
            <person name="Boissy R."/>
            <person name="Ivey D.M."/>
            <person name="Li G."/>
            <person name="Xue Y."/>
            <person name="Ma Y."/>
            <person name="Hu F.Z."/>
            <person name="Krulwich T.A."/>
        </authorList>
    </citation>
    <scope>NUCLEOTIDE SEQUENCE [LARGE SCALE GENOMIC DNA]</scope>
    <source>
        <strain evidence="3">ATCC BAA-2126 / JCM 17055 / OF4</strain>
    </source>
</reference>
<evidence type="ECO:0000256" key="1">
    <source>
        <dbReference type="SAM" id="SignalP"/>
    </source>
</evidence>
<evidence type="ECO:0008006" key="4">
    <source>
        <dbReference type="Google" id="ProtNLM"/>
    </source>
</evidence>
<organism evidence="2 3">
    <name type="scientific">Alkalihalophilus pseudofirmus (strain ATCC BAA-2126 / JCM 17055 / OF4)</name>
    <name type="common">Bacillus pseudofirmus</name>
    <dbReference type="NCBI Taxonomy" id="398511"/>
    <lineage>
        <taxon>Bacteria</taxon>
        <taxon>Bacillati</taxon>
        <taxon>Bacillota</taxon>
        <taxon>Bacilli</taxon>
        <taxon>Bacillales</taxon>
        <taxon>Bacillaceae</taxon>
        <taxon>Alkalihalophilus</taxon>
    </lineage>
</organism>
<evidence type="ECO:0000313" key="2">
    <source>
        <dbReference type="EMBL" id="ADC51228.1"/>
    </source>
</evidence>
<dbReference type="HOGENOM" id="CLU_1329757_0_0_9"/>
<evidence type="ECO:0000313" key="3">
    <source>
        <dbReference type="Proteomes" id="UP000001544"/>
    </source>
</evidence>
<protein>
    <recommendedName>
        <fullName evidence="4">Sporulation protein</fullName>
    </recommendedName>
</protein>